<keyword evidence="5" id="KW-0862">Zinc</keyword>
<dbReference type="PROSITE" id="PS51999">
    <property type="entry name" value="ZF_GRF"/>
    <property type="match status" value="1"/>
</dbReference>
<feature type="region of interest" description="Disordered" evidence="8">
    <location>
        <begin position="380"/>
        <end position="407"/>
    </location>
</feature>
<gene>
    <name evidence="10" type="ORF">BOLC9T56621H</name>
</gene>
<keyword evidence="3 6" id="KW-0863">Zinc-finger</keyword>
<evidence type="ECO:0000256" key="5">
    <source>
        <dbReference type="ARBA" id="ARBA00022833"/>
    </source>
</evidence>
<evidence type="ECO:0000256" key="6">
    <source>
        <dbReference type="PROSITE-ProRule" id="PRU01343"/>
    </source>
</evidence>
<organism evidence="10">
    <name type="scientific">Brassica oleracea</name>
    <name type="common">Wild cabbage</name>
    <dbReference type="NCBI Taxonomy" id="3712"/>
    <lineage>
        <taxon>Eukaryota</taxon>
        <taxon>Viridiplantae</taxon>
        <taxon>Streptophyta</taxon>
        <taxon>Embryophyta</taxon>
        <taxon>Tracheophyta</taxon>
        <taxon>Spermatophyta</taxon>
        <taxon>Magnoliopsida</taxon>
        <taxon>eudicotyledons</taxon>
        <taxon>Gunneridae</taxon>
        <taxon>Pentapetalae</taxon>
        <taxon>rosids</taxon>
        <taxon>malvids</taxon>
        <taxon>Brassicales</taxon>
        <taxon>Brassicaceae</taxon>
        <taxon>Brassiceae</taxon>
        <taxon>Brassica</taxon>
    </lineage>
</organism>
<evidence type="ECO:0000256" key="1">
    <source>
        <dbReference type="ARBA" id="ARBA00022670"/>
    </source>
</evidence>
<dbReference type="EMBL" id="LR031875">
    <property type="protein sequence ID" value="VDD31298.1"/>
    <property type="molecule type" value="Genomic_DNA"/>
</dbReference>
<dbReference type="Pfam" id="PF09331">
    <property type="entry name" value="DUF1985"/>
    <property type="match status" value="1"/>
</dbReference>
<evidence type="ECO:0000256" key="3">
    <source>
        <dbReference type="ARBA" id="ARBA00022771"/>
    </source>
</evidence>
<dbReference type="Pfam" id="PF02902">
    <property type="entry name" value="Peptidase_C48"/>
    <property type="match status" value="1"/>
</dbReference>
<accession>A0A3P6DWK4</accession>
<feature type="compositionally biased region" description="Polar residues" evidence="8">
    <location>
        <begin position="349"/>
        <end position="360"/>
    </location>
</feature>
<reference evidence="10" key="1">
    <citation type="submission" date="2018-11" db="EMBL/GenBank/DDBJ databases">
        <authorList>
            <consortium name="Genoscope - CEA"/>
            <person name="William W."/>
        </authorList>
    </citation>
    <scope>NUCLEOTIDE SEQUENCE</scope>
</reference>
<keyword evidence="7" id="KW-0175">Coiled coil</keyword>
<evidence type="ECO:0000256" key="8">
    <source>
        <dbReference type="SAM" id="MobiDB-lite"/>
    </source>
</evidence>
<feature type="region of interest" description="Disordered" evidence="8">
    <location>
        <begin position="330"/>
        <end position="362"/>
    </location>
</feature>
<dbReference type="InterPro" id="IPR015410">
    <property type="entry name" value="DUF1985"/>
</dbReference>
<dbReference type="PANTHER" id="PTHR48449:SF2">
    <property type="entry name" value="UBIQUITIN-LIKE PROTEASE FAMILY PROFILE DOMAIN-CONTAINING PROTEIN"/>
    <property type="match status" value="1"/>
</dbReference>
<feature type="coiled-coil region" evidence="7">
    <location>
        <begin position="779"/>
        <end position="806"/>
    </location>
</feature>
<dbReference type="AlphaFoldDB" id="A0A3P6DWK4"/>
<keyword evidence="2" id="KW-0479">Metal-binding</keyword>
<evidence type="ECO:0000313" key="10">
    <source>
        <dbReference type="EMBL" id="VDD31298.1"/>
    </source>
</evidence>
<dbReference type="GO" id="GO:0008270">
    <property type="term" value="F:zinc ion binding"/>
    <property type="evidence" value="ECO:0007669"/>
    <property type="project" value="UniProtKB-KW"/>
</dbReference>
<feature type="region of interest" description="Disordered" evidence="8">
    <location>
        <begin position="450"/>
        <end position="482"/>
    </location>
</feature>
<dbReference type="GO" id="GO:0008234">
    <property type="term" value="F:cysteine-type peptidase activity"/>
    <property type="evidence" value="ECO:0007669"/>
    <property type="project" value="InterPro"/>
</dbReference>
<proteinExistence type="predicted"/>
<feature type="coiled-coil region" evidence="7">
    <location>
        <begin position="288"/>
        <end position="315"/>
    </location>
</feature>
<evidence type="ECO:0000256" key="7">
    <source>
        <dbReference type="SAM" id="Coils"/>
    </source>
</evidence>
<evidence type="ECO:0000256" key="4">
    <source>
        <dbReference type="ARBA" id="ARBA00022801"/>
    </source>
</evidence>
<name>A0A3P6DWK4_BRAOL</name>
<dbReference type="GO" id="GO:0006508">
    <property type="term" value="P:proteolysis"/>
    <property type="evidence" value="ECO:0007669"/>
    <property type="project" value="UniProtKB-KW"/>
</dbReference>
<protein>
    <recommendedName>
        <fullName evidence="9">GRF-type domain-containing protein</fullName>
    </recommendedName>
</protein>
<keyword evidence="1" id="KW-0645">Protease</keyword>
<feature type="compositionally biased region" description="Polar residues" evidence="8">
    <location>
        <begin position="380"/>
        <end position="402"/>
    </location>
</feature>
<evidence type="ECO:0000256" key="2">
    <source>
        <dbReference type="ARBA" id="ARBA00022723"/>
    </source>
</evidence>
<dbReference type="InterPro" id="IPR003653">
    <property type="entry name" value="Peptidase_C48_C"/>
</dbReference>
<keyword evidence="4" id="KW-0378">Hydrolase</keyword>
<feature type="domain" description="GRF-type" evidence="9">
    <location>
        <begin position="719"/>
        <end position="762"/>
    </location>
</feature>
<sequence>MAETNYLPRRMFALGHEPVGLRVSPYHKPGALGHIIDSLEEGEIEVLKRSPFGRFLELADKTPYSGHLGRYKLSRQLKVLIVPGLPCGKYPKKPQKEAKKKISEQPYYTTLFGMLKEVTATSVIRMLKRKTITDPDARIKDFDEFFAYPWGRVSFEMLMSSIKERDEVALTQSTITLQGYVQSLHMVMTKAVPALTELVRQDSPTDAAGDDDDDDSVDKMVSLIRDGAHFTKKLFIGGATSADVERMREEAEAEALAKKKKKRKTPCQTIPTPTQAPVDAELIASLVQAKIKRQIDRVEGKVDDLRESFDQLQENGFKTILDSIASLSSQSHSRSVEDNPMADAPVADSNGQPQTRQPNPNGLAEATEYINFVVASVQNTHGDTTAGGSRTQTTIPEPQRATSRGYADMVNEDTNINQKTSGEDDANGQGHVEEQNVARLNLLRDFQLSEAESGDERVSAEDDEPNVDNEAPPIVTEDHQPDAAIPIRKSTRLKAVTKSLVGVYECDNLIQNRFREAQLGAISWLHVVISVHRQTYLYKSITIGGISVSNKGIIDIADRSRAPSFKKEDFVFTPNVLETLRDPESQTFESLHFYLPFNFDKNYWVGICVDSTTWTLIVLDSNASLRSDSDLKALAVERPRNIPQNIKTTDSGVTTTLLMQAHAAAGIEVCKSLTSDVLDHEAKTLAVMLYEENILLIQAMEVFSPYTLSSNRVHSKKCCLCGYPSLIKKSWTDKNPCRLFLGCARYQQEVDGCNFFEWYDLEEVRGWPKRSLIEARDEIRAKDLEIRRLTNIIAKLRRELDNHRLAEARTNQLDVVHSRHNSQNDDDHEPNISVSERLICRLSLN</sequence>
<dbReference type="PANTHER" id="PTHR48449">
    <property type="entry name" value="DUF1985 DOMAIN-CONTAINING PROTEIN"/>
    <property type="match status" value="1"/>
</dbReference>
<dbReference type="InterPro" id="IPR010666">
    <property type="entry name" value="Znf_GRF"/>
</dbReference>
<evidence type="ECO:0000259" key="9">
    <source>
        <dbReference type="PROSITE" id="PS51999"/>
    </source>
</evidence>